<dbReference type="SUPFAM" id="SSF52242">
    <property type="entry name" value="Cobalamin (vitamin B12)-binding domain"/>
    <property type="match status" value="1"/>
</dbReference>
<evidence type="ECO:0000256" key="4">
    <source>
        <dbReference type="ARBA" id="ARBA00022691"/>
    </source>
</evidence>
<evidence type="ECO:0000259" key="8">
    <source>
        <dbReference type="PROSITE" id="PS51332"/>
    </source>
</evidence>
<reference evidence="9" key="1">
    <citation type="submission" date="2020-10" db="EMBL/GenBank/DDBJ databases">
        <authorList>
            <person name="Gilroy R."/>
        </authorList>
    </citation>
    <scope>NUCLEOTIDE SEQUENCE</scope>
    <source>
        <strain evidence="9">ChiW13-3771</strain>
    </source>
</reference>
<dbReference type="InterPro" id="IPR036724">
    <property type="entry name" value="Cobalamin-bd_sf"/>
</dbReference>
<evidence type="ECO:0000313" key="10">
    <source>
        <dbReference type="Proteomes" id="UP000824201"/>
    </source>
</evidence>
<dbReference type="InterPro" id="IPR006638">
    <property type="entry name" value="Elp3/MiaA/NifB-like_rSAM"/>
</dbReference>
<dbReference type="Gene3D" id="3.20.20.70">
    <property type="entry name" value="Aldolase class I"/>
    <property type="match status" value="1"/>
</dbReference>
<dbReference type="PROSITE" id="PS51332">
    <property type="entry name" value="B12_BINDING"/>
    <property type="match status" value="1"/>
</dbReference>
<dbReference type="GO" id="GO:0051539">
    <property type="term" value="F:4 iron, 4 sulfur cluster binding"/>
    <property type="evidence" value="ECO:0007669"/>
    <property type="project" value="UniProtKB-KW"/>
</dbReference>
<dbReference type="InterPro" id="IPR007197">
    <property type="entry name" value="rSAM"/>
</dbReference>
<keyword evidence="7" id="KW-0411">Iron-sulfur</keyword>
<dbReference type="Pfam" id="PF02310">
    <property type="entry name" value="B12-binding"/>
    <property type="match status" value="1"/>
</dbReference>
<dbReference type="PANTHER" id="PTHR43409:SF7">
    <property type="entry name" value="BLL1977 PROTEIN"/>
    <property type="match status" value="1"/>
</dbReference>
<dbReference type="Proteomes" id="UP000824201">
    <property type="component" value="Unassembled WGS sequence"/>
</dbReference>
<keyword evidence="5" id="KW-0479">Metal-binding</keyword>
<keyword evidence="2" id="KW-0489">Methyltransferase</keyword>
<keyword evidence="6" id="KW-0408">Iron</keyword>
<dbReference type="GO" id="GO:0046872">
    <property type="term" value="F:metal ion binding"/>
    <property type="evidence" value="ECO:0007669"/>
    <property type="project" value="UniProtKB-KW"/>
</dbReference>
<dbReference type="InterPro" id="IPR051198">
    <property type="entry name" value="BchE-like"/>
</dbReference>
<comment type="caution">
    <text evidence="9">The sequence shown here is derived from an EMBL/GenBank/DDBJ whole genome shotgun (WGS) entry which is preliminary data.</text>
</comment>
<name>A0A9D1EEA1_9FIRM</name>
<proteinExistence type="predicted"/>
<sequence length="503" mass="59001">MENDLILVNPLEQFDTGNNFVEYLGFSYLASYLREKGYRVKILDMYLEGISLDECITILNVTNSRVIGFTSMSSLYIKNIKYILSRLDRRNRTFVVGGLYATQNYKQILNDLDNLDYVFLGEGEKTFNEFLNNLKHRLPLNGIKGLAYKQDGTIHSNGMREFLTHEEILNLPRPAHDTLEMSLKRNGIPQIAMSRGCYGNCSFCAISNYYKENLQCRWRGLDVFTCIDELEYLVNHYHVNYVDFCDEEFIGPHTVENSKRLQQFTDEIQKRNIVVRYMIYCRSNDVSEELFLRLKKSGLDRVFLGIEFGNNSLLRRYGKGTSVEMNVRAINLLKKLDIKLSVGYIMFEPFMDIKLLRDNMNFYFQYCPFKLDRLATKMGIFPNTKLYEEAKESLGLKHTVWDEILGDHYPYHFIDNRVEIVYQAMIALKGILSKSKSYYKIKTSSKNANEYEHNFDKWKKELHEKITQLINKLIVIDSNLLKGEQIVSDFIKSITIWDHTYLL</sequence>
<gene>
    <name evidence="9" type="ORF">IAC96_07730</name>
</gene>
<evidence type="ECO:0000313" key="9">
    <source>
        <dbReference type="EMBL" id="HIR88822.1"/>
    </source>
</evidence>
<accession>A0A9D1EEA1</accession>
<dbReference type="SFLD" id="SFLDG01082">
    <property type="entry name" value="B12-binding_domain_containing"/>
    <property type="match status" value="1"/>
</dbReference>
<dbReference type="InterPro" id="IPR013785">
    <property type="entry name" value="Aldolase_TIM"/>
</dbReference>
<keyword evidence="3" id="KW-0808">Transferase</keyword>
<reference evidence="9" key="2">
    <citation type="journal article" date="2021" name="PeerJ">
        <title>Extensive microbial diversity within the chicken gut microbiome revealed by metagenomics and culture.</title>
        <authorList>
            <person name="Gilroy R."/>
            <person name="Ravi A."/>
            <person name="Getino M."/>
            <person name="Pursley I."/>
            <person name="Horton D.L."/>
            <person name="Alikhan N.F."/>
            <person name="Baker D."/>
            <person name="Gharbi K."/>
            <person name="Hall N."/>
            <person name="Watson M."/>
            <person name="Adriaenssens E.M."/>
            <person name="Foster-Nyarko E."/>
            <person name="Jarju S."/>
            <person name="Secka A."/>
            <person name="Antonio M."/>
            <person name="Oren A."/>
            <person name="Chaudhuri R.R."/>
            <person name="La Ragione R."/>
            <person name="Hildebrand F."/>
            <person name="Pallen M.J."/>
        </authorList>
    </citation>
    <scope>NUCLEOTIDE SEQUENCE</scope>
    <source>
        <strain evidence="9">ChiW13-3771</strain>
    </source>
</reference>
<protein>
    <submittedName>
        <fullName evidence="9">B12-binding domain-containing radical SAM protein</fullName>
    </submittedName>
</protein>
<dbReference type="SFLD" id="SFLDG01123">
    <property type="entry name" value="methyltransferase_(Class_B)"/>
    <property type="match status" value="1"/>
</dbReference>
<dbReference type="InterPro" id="IPR034466">
    <property type="entry name" value="Methyltransferase_Class_B"/>
</dbReference>
<dbReference type="SFLD" id="SFLDS00029">
    <property type="entry name" value="Radical_SAM"/>
    <property type="match status" value="1"/>
</dbReference>
<dbReference type="Gene3D" id="3.40.50.280">
    <property type="entry name" value="Cobalamin-binding domain"/>
    <property type="match status" value="1"/>
</dbReference>
<evidence type="ECO:0000256" key="2">
    <source>
        <dbReference type="ARBA" id="ARBA00022603"/>
    </source>
</evidence>
<dbReference type="GO" id="GO:0031419">
    <property type="term" value="F:cobalamin binding"/>
    <property type="evidence" value="ECO:0007669"/>
    <property type="project" value="InterPro"/>
</dbReference>
<organism evidence="9 10">
    <name type="scientific">Candidatus Fimimorpha faecalis</name>
    <dbReference type="NCBI Taxonomy" id="2840824"/>
    <lineage>
        <taxon>Bacteria</taxon>
        <taxon>Bacillati</taxon>
        <taxon>Bacillota</taxon>
        <taxon>Clostridia</taxon>
        <taxon>Eubacteriales</taxon>
        <taxon>Candidatus Fimimorpha</taxon>
    </lineage>
</organism>
<dbReference type="InterPro" id="IPR006158">
    <property type="entry name" value="Cobalamin-bd"/>
</dbReference>
<dbReference type="SMART" id="SM00729">
    <property type="entry name" value="Elp3"/>
    <property type="match status" value="1"/>
</dbReference>
<keyword evidence="4" id="KW-0949">S-adenosyl-L-methionine</keyword>
<dbReference type="InterPro" id="IPR058240">
    <property type="entry name" value="rSAM_sf"/>
</dbReference>
<dbReference type="EMBL" id="DVHN01000099">
    <property type="protein sequence ID" value="HIR88822.1"/>
    <property type="molecule type" value="Genomic_DNA"/>
</dbReference>
<feature type="domain" description="B12-binding" evidence="8">
    <location>
        <begin position="9"/>
        <end position="141"/>
    </location>
</feature>
<dbReference type="PANTHER" id="PTHR43409">
    <property type="entry name" value="ANAEROBIC MAGNESIUM-PROTOPORPHYRIN IX MONOMETHYL ESTER CYCLASE-RELATED"/>
    <property type="match status" value="1"/>
</dbReference>
<evidence type="ECO:0000256" key="3">
    <source>
        <dbReference type="ARBA" id="ARBA00022679"/>
    </source>
</evidence>
<dbReference type="SUPFAM" id="SSF102114">
    <property type="entry name" value="Radical SAM enzymes"/>
    <property type="match status" value="1"/>
</dbReference>
<dbReference type="CDD" id="cd01335">
    <property type="entry name" value="Radical_SAM"/>
    <property type="match status" value="1"/>
</dbReference>
<dbReference type="GO" id="GO:0005829">
    <property type="term" value="C:cytosol"/>
    <property type="evidence" value="ECO:0007669"/>
    <property type="project" value="TreeGrafter"/>
</dbReference>
<evidence type="ECO:0000256" key="5">
    <source>
        <dbReference type="ARBA" id="ARBA00022723"/>
    </source>
</evidence>
<dbReference type="GO" id="GO:0003824">
    <property type="term" value="F:catalytic activity"/>
    <property type="evidence" value="ECO:0007669"/>
    <property type="project" value="InterPro"/>
</dbReference>
<comment type="cofactor">
    <cofactor evidence="1">
        <name>[4Fe-4S] cluster</name>
        <dbReference type="ChEBI" id="CHEBI:49883"/>
    </cofactor>
</comment>
<evidence type="ECO:0000256" key="1">
    <source>
        <dbReference type="ARBA" id="ARBA00001966"/>
    </source>
</evidence>
<dbReference type="Pfam" id="PF04055">
    <property type="entry name" value="Radical_SAM"/>
    <property type="match status" value="1"/>
</dbReference>
<evidence type="ECO:0000256" key="6">
    <source>
        <dbReference type="ARBA" id="ARBA00023004"/>
    </source>
</evidence>
<evidence type="ECO:0000256" key="7">
    <source>
        <dbReference type="ARBA" id="ARBA00023014"/>
    </source>
</evidence>
<dbReference type="CDD" id="cd02068">
    <property type="entry name" value="radical_SAM_B12_BD"/>
    <property type="match status" value="1"/>
</dbReference>
<dbReference type="AlphaFoldDB" id="A0A9D1EEA1"/>